<reference evidence="1" key="1">
    <citation type="submission" date="2021-09" db="EMBL/GenBank/DDBJ databases">
        <authorList>
            <consortium name="AG Swart"/>
            <person name="Singh M."/>
            <person name="Singh A."/>
            <person name="Seah K."/>
            <person name="Emmerich C."/>
        </authorList>
    </citation>
    <scope>NUCLEOTIDE SEQUENCE</scope>
    <source>
        <strain evidence="1">ATCC30299</strain>
    </source>
</reference>
<gene>
    <name evidence="1" type="ORF">BSTOLATCC_MIC17749</name>
</gene>
<dbReference type="EMBL" id="CAJZBQ010000017">
    <property type="protein sequence ID" value="CAG9317128.1"/>
    <property type="molecule type" value="Genomic_DNA"/>
</dbReference>
<comment type="caution">
    <text evidence="1">The sequence shown here is derived from an EMBL/GenBank/DDBJ whole genome shotgun (WGS) entry which is preliminary data.</text>
</comment>
<sequence>MEWLCWADKLKLSFGLFFFMEKGMKFLAYKSISIIASWASSFYLCWHSDVLIFHWHIYYSQTWCTTLVELKVTNFSLVRMISTIEGLNIRIGEQFVKH</sequence>
<protein>
    <submittedName>
        <fullName evidence="1">Uncharacterized protein</fullName>
    </submittedName>
</protein>
<dbReference type="AlphaFoldDB" id="A0AAU9IVK3"/>
<evidence type="ECO:0000313" key="2">
    <source>
        <dbReference type="Proteomes" id="UP001162131"/>
    </source>
</evidence>
<keyword evidence="2" id="KW-1185">Reference proteome</keyword>
<name>A0AAU9IVK3_9CILI</name>
<dbReference type="Proteomes" id="UP001162131">
    <property type="component" value="Unassembled WGS sequence"/>
</dbReference>
<evidence type="ECO:0000313" key="1">
    <source>
        <dbReference type="EMBL" id="CAG9317128.1"/>
    </source>
</evidence>
<proteinExistence type="predicted"/>
<accession>A0AAU9IVK3</accession>
<organism evidence="1 2">
    <name type="scientific">Blepharisma stoltei</name>
    <dbReference type="NCBI Taxonomy" id="1481888"/>
    <lineage>
        <taxon>Eukaryota</taxon>
        <taxon>Sar</taxon>
        <taxon>Alveolata</taxon>
        <taxon>Ciliophora</taxon>
        <taxon>Postciliodesmatophora</taxon>
        <taxon>Heterotrichea</taxon>
        <taxon>Heterotrichida</taxon>
        <taxon>Blepharismidae</taxon>
        <taxon>Blepharisma</taxon>
    </lineage>
</organism>